<gene>
    <name evidence="3" type="ORF">GZ22_16980</name>
</gene>
<protein>
    <recommendedName>
        <fullName evidence="2">GGDEF domain-containing protein</fullName>
    </recommendedName>
</protein>
<dbReference type="SUPFAM" id="SSF55073">
    <property type="entry name" value="Nucleotide cyclase"/>
    <property type="match status" value="1"/>
</dbReference>
<proteinExistence type="predicted"/>
<dbReference type="PANTHER" id="PTHR45138">
    <property type="entry name" value="REGULATORY COMPONENTS OF SENSORY TRANSDUCTION SYSTEM"/>
    <property type="match status" value="1"/>
</dbReference>
<evidence type="ECO:0000313" key="3">
    <source>
        <dbReference type="EMBL" id="AIF68157.1"/>
    </source>
</evidence>
<dbReference type="HOGENOM" id="CLU_548287_0_0_9"/>
<dbReference type="RefSeq" id="WP_038564793.1">
    <property type="nucleotide sequence ID" value="NZ_CP008876.1"/>
</dbReference>
<feature type="transmembrane region" description="Helical" evidence="1">
    <location>
        <begin position="105"/>
        <end position="121"/>
    </location>
</feature>
<dbReference type="KEGG" id="tap:GZ22_16980"/>
<keyword evidence="1" id="KW-0472">Membrane</keyword>
<evidence type="ECO:0000256" key="1">
    <source>
        <dbReference type="SAM" id="Phobius"/>
    </source>
</evidence>
<dbReference type="GO" id="GO:1902201">
    <property type="term" value="P:negative regulation of bacterial-type flagellum-dependent cell motility"/>
    <property type="evidence" value="ECO:0007669"/>
    <property type="project" value="TreeGrafter"/>
</dbReference>
<dbReference type="SMART" id="SM00267">
    <property type="entry name" value="GGDEF"/>
    <property type="match status" value="1"/>
</dbReference>
<keyword evidence="1" id="KW-0812">Transmembrane</keyword>
<name>A0A075LQ88_9BACI</name>
<dbReference type="PANTHER" id="PTHR45138:SF9">
    <property type="entry name" value="DIGUANYLATE CYCLASE DGCM-RELATED"/>
    <property type="match status" value="1"/>
</dbReference>
<accession>A0A075LQ88</accession>
<dbReference type="GO" id="GO:0005886">
    <property type="term" value="C:plasma membrane"/>
    <property type="evidence" value="ECO:0007669"/>
    <property type="project" value="TreeGrafter"/>
</dbReference>
<dbReference type="InterPro" id="IPR029787">
    <property type="entry name" value="Nucleotide_cyclase"/>
</dbReference>
<dbReference type="PROSITE" id="PS50887">
    <property type="entry name" value="GGDEF"/>
    <property type="match status" value="1"/>
</dbReference>
<dbReference type="Proteomes" id="UP000027980">
    <property type="component" value="Chromosome"/>
</dbReference>
<feature type="transmembrane region" description="Helical" evidence="1">
    <location>
        <begin position="151"/>
        <end position="175"/>
    </location>
</feature>
<dbReference type="InterPro" id="IPR050469">
    <property type="entry name" value="Diguanylate_Cyclase"/>
</dbReference>
<dbReference type="Gene3D" id="3.30.70.270">
    <property type="match status" value="1"/>
</dbReference>
<dbReference type="GO" id="GO:0052621">
    <property type="term" value="F:diguanylate cyclase activity"/>
    <property type="evidence" value="ECO:0007669"/>
    <property type="project" value="TreeGrafter"/>
</dbReference>
<sequence length="467" mass="53263">MKQINVFDTHHQLLLSHRLKLSSITLLACYPLFLIADISLYRSLDNPNYVIPLALVHLIGMLMSACYLLFFKSVHSRFLSVSYIGLYIAQGAFSSFNSFQQEGNMYAYLIILLACASLLPIQPVIYALLAGIAHIMLLGGLFYFHPGAVSLIMLINFTGGLVVSVVINLSFYHYLRKDYSSQVQLEEEKRNFKSLFFANPQPVVLICLDSENIILYNKQAGHFFGINPQTVSSFSLNSFFPDKKEQEALLGKLKNEVKIENYITHNLVHHANWMMLNFELLSYNKKDALLISVTDVTSFKRIEKELQEHASRDVLTGVFNRRAGIQFIEDLLQQGKDPFCLCFVDVNNLKRVNDEHGHNEGDQLIQLIASTITLTLTEDEYLFRHGGDEFIILLPQTVRQQAEEFLVKLHEKLTRLNDSKIKVYPIAASFGIHDYAPGSTLTVTEMIEIADQEMYKSKQQLKEAQFQ</sequence>
<dbReference type="InterPro" id="IPR043128">
    <property type="entry name" value="Rev_trsase/Diguanyl_cyclase"/>
</dbReference>
<dbReference type="GO" id="GO:0043709">
    <property type="term" value="P:cell adhesion involved in single-species biofilm formation"/>
    <property type="evidence" value="ECO:0007669"/>
    <property type="project" value="TreeGrafter"/>
</dbReference>
<dbReference type="AlphaFoldDB" id="A0A075LQ88"/>
<reference evidence="3 4" key="1">
    <citation type="submission" date="2014-07" db="EMBL/GenBank/DDBJ databases">
        <title>Complete genome sequence of a moderately halophilic bacterium Terribacillus aidingensis MP602, isolated from Cryptomeria fortunei in Tianmu mountain in China.</title>
        <authorList>
            <person name="Wang Y."/>
            <person name="Lu P."/>
            <person name="Zhang L."/>
        </authorList>
    </citation>
    <scope>NUCLEOTIDE SEQUENCE [LARGE SCALE GENOMIC DNA]</scope>
    <source>
        <strain evidence="3 4">MP602</strain>
    </source>
</reference>
<feature type="transmembrane region" description="Helical" evidence="1">
    <location>
        <begin position="78"/>
        <end position="99"/>
    </location>
</feature>
<dbReference type="OrthoDB" id="9759607at2"/>
<dbReference type="CDD" id="cd01949">
    <property type="entry name" value="GGDEF"/>
    <property type="match status" value="1"/>
</dbReference>
<dbReference type="InterPro" id="IPR000160">
    <property type="entry name" value="GGDEF_dom"/>
</dbReference>
<feature type="transmembrane region" description="Helical" evidence="1">
    <location>
        <begin position="49"/>
        <end position="71"/>
    </location>
</feature>
<evidence type="ECO:0000313" key="4">
    <source>
        <dbReference type="Proteomes" id="UP000027980"/>
    </source>
</evidence>
<dbReference type="NCBIfam" id="TIGR00254">
    <property type="entry name" value="GGDEF"/>
    <property type="match status" value="1"/>
</dbReference>
<dbReference type="Gene3D" id="3.30.450.20">
    <property type="entry name" value="PAS domain"/>
    <property type="match status" value="1"/>
</dbReference>
<feature type="transmembrane region" description="Helical" evidence="1">
    <location>
        <begin position="21"/>
        <end position="43"/>
    </location>
</feature>
<evidence type="ECO:0000259" key="2">
    <source>
        <dbReference type="PROSITE" id="PS50887"/>
    </source>
</evidence>
<dbReference type="GeneID" id="34220940"/>
<dbReference type="Pfam" id="PF00990">
    <property type="entry name" value="GGDEF"/>
    <property type="match status" value="1"/>
</dbReference>
<dbReference type="EMBL" id="CP008876">
    <property type="protein sequence ID" value="AIF68157.1"/>
    <property type="molecule type" value="Genomic_DNA"/>
</dbReference>
<keyword evidence="1" id="KW-1133">Transmembrane helix</keyword>
<feature type="domain" description="GGDEF" evidence="2">
    <location>
        <begin position="337"/>
        <end position="467"/>
    </location>
</feature>
<organism evidence="3 4">
    <name type="scientific">Terribacillus saccharophilus</name>
    <dbReference type="NCBI Taxonomy" id="361277"/>
    <lineage>
        <taxon>Bacteria</taxon>
        <taxon>Bacillati</taxon>
        <taxon>Bacillota</taxon>
        <taxon>Bacilli</taxon>
        <taxon>Bacillales</taxon>
        <taxon>Bacillaceae</taxon>
        <taxon>Terribacillus</taxon>
    </lineage>
</organism>